<proteinExistence type="predicted"/>
<keyword evidence="1" id="KW-0812">Transmembrane</keyword>
<accession>A0A0B1TRL1</accession>
<keyword evidence="1" id="KW-1133">Transmembrane helix</keyword>
<feature type="transmembrane region" description="Helical" evidence="1">
    <location>
        <begin position="51"/>
        <end position="71"/>
    </location>
</feature>
<keyword evidence="3" id="KW-1185">Reference proteome</keyword>
<dbReference type="PANTHER" id="PTHR33444:SF2">
    <property type="entry name" value="MARVEL DOMAIN-CONTAINING PROTEIN"/>
    <property type="match status" value="1"/>
</dbReference>
<feature type="transmembrane region" description="Helical" evidence="1">
    <location>
        <begin position="91"/>
        <end position="113"/>
    </location>
</feature>
<organism evidence="2 3">
    <name type="scientific">Oesophagostomum dentatum</name>
    <name type="common">Nodular worm</name>
    <dbReference type="NCBI Taxonomy" id="61180"/>
    <lineage>
        <taxon>Eukaryota</taxon>
        <taxon>Metazoa</taxon>
        <taxon>Ecdysozoa</taxon>
        <taxon>Nematoda</taxon>
        <taxon>Chromadorea</taxon>
        <taxon>Rhabditida</taxon>
        <taxon>Rhabditina</taxon>
        <taxon>Rhabditomorpha</taxon>
        <taxon>Strongyloidea</taxon>
        <taxon>Strongylidae</taxon>
        <taxon>Oesophagostomum</taxon>
    </lineage>
</organism>
<evidence type="ECO:0000313" key="2">
    <source>
        <dbReference type="EMBL" id="KHJ98731.1"/>
    </source>
</evidence>
<keyword evidence="1" id="KW-0472">Membrane</keyword>
<name>A0A0B1TRL1_OESDE</name>
<protein>
    <submittedName>
        <fullName evidence="2">Uncharacterized protein</fullName>
    </submittedName>
</protein>
<dbReference type="PANTHER" id="PTHR33444">
    <property type="entry name" value="SI:DKEY-19B23.12-RELATED"/>
    <property type="match status" value="1"/>
</dbReference>
<dbReference type="AlphaFoldDB" id="A0A0B1TRL1"/>
<evidence type="ECO:0000256" key="1">
    <source>
        <dbReference type="SAM" id="Phobius"/>
    </source>
</evidence>
<dbReference type="EMBL" id="KN549280">
    <property type="protein sequence ID" value="KHJ98731.1"/>
    <property type="molecule type" value="Genomic_DNA"/>
</dbReference>
<sequence length="120" mass="12942">MGERAARVAGDVQEEKESRPPEVVLASILASLRAADSARERSELVRASLHAMARTVTAVIMFALLLCVALLELTIGALKWGSCPVSPWIPLWLVVSGILGILRNVSGILFSVLKDNHRSV</sequence>
<reference evidence="2 3" key="1">
    <citation type="submission" date="2014-03" db="EMBL/GenBank/DDBJ databases">
        <title>Draft genome of the hookworm Oesophagostomum dentatum.</title>
        <authorList>
            <person name="Mitreva M."/>
        </authorList>
    </citation>
    <scope>NUCLEOTIDE SEQUENCE [LARGE SCALE GENOMIC DNA]</scope>
    <source>
        <strain evidence="2 3">OD-Hann</strain>
    </source>
</reference>
<dbReference type="InterPro" id="IPR040350">
    <property type="entry name" value="TMEM272"/>
</dbReference>
<dbReference type="Proteomes" id="UP000053660">
    <property type="component" value="Unassembled WGS sequence"/>
</dbReference>
<evidence type="ECO:0000313" key="3">
    <source>
        <dbReference type="Proteomes" id="UP000053660"/>
    </source>
</evidence>
<gene>
    <name evidence="2" type="ORF">OESDEN_01280</name>
</gene>
<dbReference type="OrthoDB" id="6157510at2759"/>